<gene>
    <name evidence="3" type="ORF">EI97DRAFT_490465</name>
</gene>
<dbReference type="RefSeq" id="XP_033654420.1">
    <property type="nucleotide sequence ID" value="XM_033802240.1"/>
</dbReference>
<protein>
    <submittedName>
        <fullName evidence="3">Uncharacterized protein</fullName>
    </submittedName>
</protein>
<dbReference type="Proteomes" id="UP000800097">
    <property type="component" value="Unassembled WGS sequence"/>
</dbReference>
<keyword evidence="2" id="KW-0732">Signal</keyword>
<feature type="chain" id="PRO_5025410830" evidence="2">
    <location>
        <begin position="21"/>
        <end position="336"/>
    </location>
</feature>
<feature type="signal peptide" evidence="2">
    <location>
        <begin position="1"/>
        <end position="20"/>
    </location>
</feature>
<accession>A0A6A6JJV5</accession>
<evidence type="ECO:0000256" key="1">
    <source>
        <dbReference type="SAM" id="MobiDB-lite"/>
    </source>
</evidence>
<keyword evidence="4" id="KW-1185">Reference proteome</keyword>
<dbReference type="EMBL" id="ML986492">
    <property type="protein sequence ID" value="KAF2276881.1"/>
    <property type="molecule type" value="Genomic_DNA"/>
</dbReference>
<feature type="region of interest" description="Disordered" evidence="1">
    <location>
        <begin position="91"/>
        <end position="118"/>
    </location>
</feature>
<evidence type="ECO:0000313" key="3">
    <source>
        <dbReference type="EMBL" id="KAF2276881.1"/>
    </source>
</evidence>
<proteinExistence type="predicted"/>
<dbReference type="AlphaFoldDB" id="A0A6A6JJV5"/>
<dbReference type="OrthoDB" id="3797255at2759"/>
<evidence type="ECO:0000313" key="4">
    <source>
        <dbReference type="Proteomes" id="UP000800097"/>
    </source>
</evidence>
<dbReference type="GeneID" id="54555415"/>
<evidence type="ECO:0000256" key="2">
    <source>
        <dbReference type="SAM" id="SignalP"/>
    </source>
</evidence>
<name>A0A6A6JJV5_WESOR</name>
<organism evidence="3 4">
    <name type="scientific">Westerdykella ornata</name>
    <dbReference type="NCBI Taxonomy" id="318751"/>
    <lineage>
        <taxon>Eukaryota</taxon>
        <taxon>Fungi</taxon>
        <taxon>Dikarya</taxon>
        <taxon>Ascomycota</taxon>
        <taxon>Pezizomycotina</taxon>
        <taxon>Dothideomycetes</taxon>
        <taxon>Pleosporomycetidae</taxon>
        <taxon>Pleosporales</taxon>
        <taxon>Sporormiaceae</taxon>
        <taxon>Westerdykella</taxon>
    </lineage>
</organism>
<sequence length="336" mass="38775">MARFLLSAGLLYPFFTSVQLGVRATTAGIANHPNFLGEIAAFQDYEVLSVHQEGDEDVSHLQKRAGHDESCEETDCVMYTGWEEDRKFTCTSSQNEEEEGGDNLNERSLVNRGSRKYKTHPDSVSKRCYDAEHVLEWNMLAEFLQEEGYKDDAKSRCHSILEFFEGKMEREDIKVKVAKVYNKALAKGDHFDYEEKTFVSSKIKDDPRPIDWITHQWPGTKKGNTPNPWEYELVLLMKDVNIKKENMSQKNQANNDTLEWLFVSKTFNRKDGQTKWPKNEGKCAAIYCFNTVIGIAQYHNNPYIQEIMRAQVNQVGDAFEYRETKVLPGRMRAVPV</sequence>
<reference evidence="3" key="1">
    <citation type="journal article" date="2020" name="Stud. Mycol.">
        <title>101 Dothideomycetes genomes: a test case for predicting lifestyles and emergence of pathogens.</title>
        <authorList>
            <person name="Haridas S."/>
            <person name="Albert R."/>
            <person name="Binder M."/>
            <person name="Bloem J."/>
            <person name="Labutti K."/>
            <person name="Salamov A."/>
            <person name="Andreopoulos B."/>
            <person name="Baker S."/>
            <person name="Barry K."/>
            <person name="Bills G."/>
            <person name="Bluhm B."/>
            <person name="Cannon C."/>
            <person name="Castanera R."/>
            <person name="Culley D."/>
            <person name="Daum C."/>
            <person name="Ezra D."/>
            <person name="Gonzalez J."/>
            <person name="Henrissat B."/>
            <person name="Kuo A."/>
            <person name="Liang C."/>
            <person name="Lipzen A."/>
            <person name="Lutzoni F."/>
            <person name="Magnuson J."/>
            <person name="Mondo S."/>
            <person name="Nolan M."/>
            <person name="Ohm R."/>
            <person name="Pangilinan J."/>
            <person name="Park H.-J."/>
            <person name="Ramirez L."/>
            <person name="Alfaro M."/>
            <person name="Sun H."/>
            <person name="Tritt A."/>
            <person name="Yoshinaga Y."/>
            <person name="Zwiers L.-H."/>
            <person name="Turgeon B."/>
            <person name="Goodwin S."/>
            <person name="Spatafora J."/>
            <person name="Crous P."/>
            <person name="Grigoriev I."/>
        </authorList>
    </citation>
    <scope>NUCLEOTIDE SEQUENCE</scope>
    <source>
        <strain evidence="3">CBS 379.55</strain>
    </source>
</reference>